<dbReference type="Proteomes" id="UP000239772">
    <property type="component" value="Unassembled WGS sequence"/>
</dbReference>
<protein>
    <recommendedName>
        <fullName evidence="6">Serine aminopeptidase S33 domain-containing protein</fullName>
    </recommendedName>
</protein>
<dbReference type="PANTHER" id="PTHR43265:SF1">
    <property type="entry name" value="ESTERASE ESTD"/>
    <property type="match status" value="1"/>
</dbReference>
<dbReference type="Pfam" id="PF12146">
    <property type="entry name" value="Hydrolase_4"/>
    <property type="match status" value="1"/>
</dbReference>
<evidence type="ECO:0000256" key="1">
    <source>
        <dbReference type="SAM" id="MobiDB-lite"/>
    </source>
</evidence>
<dbReference type="InterPro" id="IPR053145">
    <property type="entry name" value="AB_hydrolase_Est10"/>
</dbReference>
<feature type="region of interest" description="Disordered" evidence="1">
    <location>
        <begin position="251"/>
        <end position="286"/>
    </location>
</feature>
<gene>
    <name evidence="4" type="ORF">SLNSH_02255</name>
</gene>
<dbReference type="InterPro" id="IPR029058">
    <property type="entry name" value="AB_hydrolase_fold"/>
</dbReference>
<evidence type="ECO:0000259" key="3">
    <source>
        <dbReference type="Pfam" id="PF12146"/>
    </source>
</evidence>
<reference evidence="5" key="1">
    <citation type="submission" date="2018-03" db="EMBL/GenBank/DDBJ databases">
        <authorList>
            <person name="Sun L."/>
            <person name="Liu H."/>
            <person name="Chen W."/>
            <person name="Huang K."/>
            <person name="Liu W."/>
            <person name="Gao X."/>
        </authorList>
    </citation>
    <scope>NUCLEOTIDE SEQUENCE [LARGE SCALE GENOMIC DNA]</scope>
    <source>
        <strain evidence="5">SH9</strain>
    </source>
</reference>
<keyword evidence="5" id="KW-1185">Reference proteome</keyword>
<dbReference type="InterPro" id="IPR000073">
    <property type="entry name" value="AB_hydrolase_1"/>
</dbReference>
<dbReference type="RefSeq" id="WP_106335030.1">
    <property type="nucleotide sequence ID" value="NZ_PVZS01000002.1"/>
</dbReference>
<dbReference type="Pfam" id="PF00561">
    <property type="entry name" value="Abhydrolase_1"/>
    <property type="match status" value="1"/>
</dbReference>
<dbReference type="SUPFAM" id="SSF53474">
    <property type="entry name" value="alpha/beta-Hydrolases"/>
    <property type="match status" value="2"/>
</dbReference>
<accession>A0A2T1HYA4</accession>
<evidence type="ECO:0000313" key="4">
    <source>
        <dbReference type="EMBL" id="PSC06651.1"/>
    </source>
</evidence>
<name>A0A2T1HYA4_9HYPH</name>
<proteinExistence type="predicted"/>
<organism evidence="4 5">
    <name type="scientific">Alsobacter soli</name>
    <dbReference type="NCBI Taxonomy" id="2109933"/>
    <lineage>
        <taxon>Bacteria</taxon>
        <taxon>Pseudomonadati</taxon>
        <taxon>Pseudomonadota</taxon>
        <taxon>Alphaproteobacteria</taxon>
        <taxon>Hyphomicrobiales</taxon>
        <taxon>Alsobacteraceae</taxon>
        <taxon>Alsobacter</taxon>
    </lineage>
</organism>
<feature type="domain" description="Serine aminopeptidase S33" evidence="3">
    <location>
        <begin position="23"/>
        <end position="135"/>
    </location>
</feature>
<evidence type="ECO:0008006" key="6">
    <source>
        <dbReference type="Google" id="ProtNLM"/>
    </source>
</evidence>
<comment type="caution">
    <text evidence="4">The sequence shown here is derived from an EMBL/GenBank/DDBJ whole genome shotgun (WGS) entry which is preliminary data.</text>
</comment>
<dbReference type="GO" id="GO:0052689">
    <property type="term" value="F:carboxylic ester hydrolase activity"/>
    <property type="evidence" value="ECO:0007669"/>
    <property type="project" value="TreeGrafter"/>
</dbReference>
<dbReference type="InterPro" id="IPR022742">
    <property type="entry name" value="Hydrolase_4"/>
</dbReference>
<dbReference type="EMBL" id="PVZS01000002">
    <property type="protein sequence ID" value="PSC06651.1"/>
    <property type="molecule type" value="Genomic_DNA"/>
</dbReference>
<evidence type="ECO:0000259" key="2">
    <source>
        <dbReference type="Pfam" id="PF00561"/>
    </source>
</evidence>
<dbReference type="AlphaFoldDB" id="A0A2T1HYA4"/>
<dbReference type="PANTHER" id="PTHR43265">
    <property type="entry name" value="ESTERASE ESTD"/>
    <property type="match status" value="1"/>
</dbReference>
<dbReference type="OrthoDB" id="249225at2"/>
<dbReference type="Gene3D" id="3.40.50.1820">
    <property type="entry name" value="alpha/beta hydrolase"/>
    <property type="match status" value="2"/>
</dbReference>
<sequence length="622" mass="65229">MIPLAFAGCAGWLHPAAGERGVVLCSAHGFEELGARRSWRRLADRLAAAGLPTLRFDYPGTGDSLGSDADPDRVAAWLASIGEAIAALRRETRVGAVCLVGLRLGALLAAQAAAERGDIAGLALLAPPQSGRAYGREMTALSAVLAPPGVSSIVADEPVDGVDTAGFLLTRSTLDALKRLDWRKLPHPPAPRILCMAEAAAPPPANWSQARFEDAPFAGLASLLRDPTTAETPDADWARLTEWLADGVAAAAPGSPSRRFAPPGMTGEGGPAEAHATGPDAPSPKVIAPLSTAIPGRSRAAAEGKGMGPTLQGGGWSEQLAAFGTAGDLVGVLNEPANPAPGRPVVVILNAGGNPHTGWARQTVDLCRHLAGQGVASLRMDMLGFGDSGEPRDGRGRLFYADQSHADVVQAIDWLAARGYSDITVAGQCSGAYRAFHSALADYRVTGLVMLNNQVFAWHDGLSLDAAMRDSYRATGFYLARLTDRATWTRLLRGEVKGLGIARELLSRAIRGLGGRAAALARPRAADENPVRAGFHALAARAVRVLLVYAEDDGGRDELARHMGPGGRDALALPGVSMRIIPGADHNLTPRHARRAYADHVAGFLLDRPVVRTPEKRRARPA</sequence>
<feature type="domain" description="AB hydrolase-1" evidence="2">
    <location>
        <begin position="344"/>
        <end position="481"/>
    </location>
</feature>
<evidence type="ECO:0000313" key="5">
    <source>
        <dbReference type="Proteomes" id="UP000239772"/>
    </source>
</evidence>